<reference evidence="1 2" key="1">
    <citation type="submission" date="2021-01" db="EMBL/GenBank/DDBJ databases">
        <title>Genomic Encyclopedia of Type Strains, Phase IV (KMG-IV): sequencing the most valuable type-strain genomes for metagenomic binning, comparative biology and taxonomic classification.</title>
        <authorList>
            <person name="Goeker M."/>
        </authorList>
    </citation>
    <scope>NUCLEOTIDE SEQUENCE [LARGE SCALE GENOMIC DNA]</scope>
    <source>
        <strain evidence="1 2">DSM 103394</strain>
    </source>
</reference>
<name>A0ABS4CU18_9BACI</name>
<dbReference type="EMBL" id="JAFDST010000001">
    <property type="protein sequence ID" value="MBP1080651.1"/>
    <property type="molecule type" value="Genomic_DNA"/>
</dbReference>
<dbReference type="Proteomes" id="UP000674416">
    <property type="component" value="Unassembled WGS sequence"/>
</dbReference>
<comment type="caution">
    <text evidence="1">The sequence shown here is derived from an EMBL/GenBank/DDBJ whole genome shotgun (WGS) entry which is preliminary data.</text>
</comment>
<proteinExistence type="predicted"/>
<protein>
    <submittedName>
        <fullName evidence="1">Uncharacterized protein</fullName>
    </submittedName>
</protein>
<evidence type="ECO:0000313" key="2">
    <source>
        <dbReference type="Proteomes" id="UP000674416"/>
    </source>
</evidence>
<gene>
    <name evidence="1" type="ORF">JOC74_001139</name>
</gene>
<sequence length="41" mass="4572">MKKFLQISILVLGLYTAAHIIYGLNFNPAISLVTRIIQALL</sequence>
<evidence type="ECO:0000313" key="1">
    <source>
        <dbReference type="EMBL" id="MBP1080651.1"/>
    </source>
</evidence>
<accession>A0ABS4CU18</accession>
<keyword evidence="2" id="KW-1185">Reference proteome</keyword>
<organism evidence="1 2">
    <name type="scientific">Bacillus capparidis</name>
    <dbReference type="NCBI Taxonomy" id="1840411"/>
    <lineage>
        <taxon>Bacteria</taxon>
        <taxon>Bacillati</taxon>
        <taxon>Bacillota</taxon>
        <taxon>Bacilli</taxon>
        <taxon>Bacillales</taxon>
        <taxon>Bacillaceae</taxon>
        <taxon>Bacillus</taxon>
    </lineage>
</organism>